<organism evidence="7 8">
    <name type="scientific">Phycicoccus avicenniae</name>
    <dbReference type="NCBI Taxonomy" id="2828860"/>
    <lineage>
        <taxon>Bacteria</taxon>
        <taxon>Bacillati</taxon>
        <taxon>Actinomycetota</taxon>
        <taxon>Actinomycetes</taxon>
        <taxon>Micrococcales</taxon>
        <taxon>Intrasporangiaceae</taxon>
        <taxon>Phycicoccus</taxon>
    </lineage>
</organism>
<dbReference type="SUPFAM" id="SSF141322">
    <property type="entry name" value="NfeD domain-like"/>
    <property type="match status" value="1"/>
</dbReference>
<dbReference type="Pfam" id="PF01957">
    <property type="entry name" value="NfeD"/>
    <property type="match status" value="1"/>
</dbReference>
<comment type="subcellular location">
    <subcellularLocation>
        <location evidence="1">Membrane</location>
        <topology evidence="1">Multi-pass membrane protein</topology>
    </subcellularLocation>
</comment>
<accession>A0A941D616</accession>
<dbReference type="EMBL" id="JAGSNF010000003">
    <property type="protein sequence ID" value="MBR7742258.1"/>
    <property type="molecule type" value="Genomic_DNA"/>
</dbReference>
<evidence type="ECO:0000259" key="6">
    <source>
        <dbReference type="Pfam" id="PF01957"/>
    </source>
</evidence>
<sequence length="160" mass="16789">MEWLAENAWLGWLGVALVLGAIETATVDFAFAMLAGGAVAGGVAALLGFPFFFQMVVAIVAAMGLLFLLRPVLKRRFTDDATDHRIGASALVGRTAWVLQTVTETDGRVKLGGETWSARLPDDGEPVGPGDEVRVVAIHGATAIVVPKPARSPEPPTTTP</sequence>
<evidence type="ECO:0000256" key="2">
    <source>
        <dbReference type="ARBA" id="ARBA00022692"/>
    </source>
</evidence>
<evidence type="ECO:0000256" key="1">
    <source>
        <dbReference type="ARBA" id="ARBA00004141"/>
    </source>
</evidence>
<evidence type="ECO:0000313" key="8">
    <source>
        <dbReference type="Proteomes" id="UP000677016"/>
    </source>
</evidence>
<dbReference type="PANTHER" id="PTHR33507">
    <property type="entry name" value="INNER MEMBRANE PROTEIN YBBJ"/>
    <property type="match status" value="1"/>
</dbReference>
<gene>
    <name evidence="7" type="ORF">KC207_02990</name>
</gene>
<keyword evidence="2 5" id="KW-0812">Transmembrane</keyword>
<evidence type="ECO:0000256" key="5">
    <source>
        <dbReference type="SAM" id="Phobius"/>
    </source>
</evidence>
<dbReference type="RefSeq" id="WP_211601411.1">
    <property type="nucleotide sequence ID" value="NZ_JAGSNF010000003.1"/>
</dbReference>
<proteinExistence type="predicted"/>
<keyword evidence="4 5" id="KW-0472">Membrane</keyword>
<dbReference type="AlphaFoldDB" id="A0A941D616"/>
<dbReference type="InterPro" id="IPR052165">
    <property type="entry name" value="Membrane_assoc_protease"/>
</dbReference>
<dbReference type="InterPro" id="IPR012340">
    <property type="entry name" value="NA-bd_OB-fold"/>
</dbReference>
<dbReference type="PANTHER" id="PTHR33507:SF3">
    <property type="entry name" value="INNER MEMBRANE PROTEIN YBBJ"/>
    <property type="match status" value="1"/>
</dbReference>
<dbReference type="Gene3D" id="2.40.50.140">
    <property type="entry name" value="Nucleic acid-binding proteins"/>
    <property type="match status" value="1"/>
</dbReference>
<feature type="domain" description="NfeD-like C-terminal" evidence="6">
    <location>
        <begin position="89"/>
        <end position="147"/>
    </location>
</feature>
<name>A0A941D616_9MICO</name>
<reference evidence="7" key="1">
    <citation type="submission" date="2021-04" db="EMBL/GenBank/DDBJ databases">
        <title>Phycicoccus avicenniae sp. nov., a novel endophytic actinomycetes isolated from branch of Avicennia mariana.</title>
        <authorList>
            <person name="Tuo L."/>
        </authorList>
    </citation>
    <scope>NUCLEOTIDE SEQUENCE</scope>
    <source>
        <strain evidence="7">BSK3Z-2</strain>
    </source>
</reference>
<keyword evidence="8" id="KW-1185">Reference proteome</keyword>
<evidence type="ECO:0000256" key="3">
    <source>
        <dbReference type="ARBA" id="ARBA00022989"/>
    </source>
</evidence>
<dbReference type="GO" id="GO:0005886">
    <property type="term" value="C:plasma membrane"/>
    <property type="evidence" value="ECO:0007669"/>
    <property type="project" value="TreeGrafter"/>
</dbReference>
<feature type="transmembrane region" description="Helical" evidence="5">
    <location>
        <begin position="40"/>
        <end position="69"/>
    </location>
</feature>
<dbReference type="InterPro" id="IPR002810">
    <property type="entry name" value="NfeD-like_C"/>
</dbReference>
<evidence type="ECO:0000256" key="4">
    <source>
        <dbReference type="ARBA" id="ARBA00023136"/>
    </source>
</evidence>
<evidence type="ECO:0000313" key="7">
    <source>
        <dbReference type="EMBL" id="MBR7742258.1"/>
    </source>
</evidence>
<keyword evidence="3 5" id="KW-1133">Transmembrane helix</keyword>
<protein>
    <submittedName>
        <fullName evidence="7">NfeD family protein</fullName>
    </submittedName>
</protein>
<dbReference type="Proteomes" id="UP000677016">
    <property type="component" value="Unassembled WGS sequence"/>
</dbReference>
<comment type="caution">
    <text evidence="7">The sequence shown here is derived from an EMBL/GenBank/DDBJ whole genome shotgun (WGS) entry which is preliminary data.</text>
</comment>